<feature type="compositionally biased region" description="Basic residues" evidence="1">
    <location>
        <begin position="273"/>
        <end position="285"/>
    </location>
</feature>
<feature type="compositionally biased region" description="Basic and acidic residues" evidence="1">
    <location>
        <begin position="137"/>
        <end position="162"/>
    </location>
</feature>
<organism evidence="3 4">
    <name type="scientific">Nosema granulosis</name>
    <dbReference type="NCBI Taxonomy" id="83296"/>
    <lineage>
        <taxon>Eukaryota</taxon>
        <taxon>Fungi</taxon>
        <taxon>Fungi incertae sedis</taxon>
        <taxon>Microsporidia</taxon>
        <taxon>Nosematidae</taxon>
        <taxon>Nosema</taxon>
    </lineage>
</organism>
<feature type="region of interest" description="Disordered" evidence="1">
    <location>
        <begin position="119"/>
        <end position="177"/>
    </location>
</feature>
<feature type="region of interest" description="Disordered" evidence="1">
    <location>
        <begin position="271"/>
        <end position="325"/>
    </location>
</feature>
<evidence type="ECO:0000256" key="2">
    <source>
        <dbReference type="SAM" id="SignalP"/>
    </source>
</evidence>
<feature type="compositionally biased region" description="Low complexity" evidence="1">
    <location>
        <begin position="447"/>
        <end position="475"/>
    </location>
</feature>
<feature type="compositionally biased region" description="Pro residues" evidence="1">
    <location>
        <begin position="371"/>
        <end position="387"/>
    </location>
</feature>
<proteinExistence type="predicted"/>
<evidence type="ECO:0000313" key="3">
    <source>
        <dbReference type="EMBL" id="KAF9764486.1"/>
    </source>
</evidence>
<feature type="compositionally biased region" description="Basic residues" evidence="1">
    <location>
        <begin position="163"/>
        <end position="174"/>
    </location>
</feature>
<evidence type="ECO:0000256" key="1">
    <source>
        <dbReference type="SAM" id="MobiDB-lite"/>
    </source>
</evidence>
<feature type="compositionally biased region" description="Basic and acidic residues" evidence="1">
    <location>
        <begin position="286"/>
        <end position="297"/>
    </location>
</feature>
<feature type="region of interest" description="Disordered" evidence="1">
    <location>
        <begin position="360"/>
        <end position="403"/>
    </location>
</feature>
<sequence>MIFLFFLALLFSVPNVIKNSNVIRIDSTRYLASNGSIISPEEGSLESLIFSFFEIQEESQPFAILTKDFQKMTVNEKNEVIFRPDTFFSVQQEFESQCLLKKNSKEKVCEVLDSVLDPQNVSTNEDKEDGKEEDEGAKDKEKDKDGDKKDDDKKDKDDDKKEKKDKKKKNKKKDKLTADTNVKEAEEIINLDDLKELKFDEIFEWTTNIRKEIIYKNKNKCLGRENDKLVLKDCKTGSNIDWEVLEVLDLTDEKMKDLKKKQKFTEELIKQISGKKKHHKRKKRTKTVETVDENGDKKKVKRKRETVENTEDEPPKKKNNFNNSGIPFINPLFSYPQIQDNSQQQRVPLINILPPNQLPVNVQPIESQPISNPPPSNPPTSNPPISNPPISNNPPINNSNLVSPTLSPQLLQLLAQMYPPPLQPVKQNLSSSDDTSDEENSHTDKSPQAADNPQQINPQQNNPQQMNPQQLNPYQTPHNGLFENGKTIIFNSTAPAPEPSKKEPKNSGGGLMSLLPQRNALDAASKIFS</sequence>
<feature type="chain" id="PRO_5040489114" evidence="2">
    <location>
        <begin position="19"/>
        <end position="529"/>
    </location>
</feature>
<evidence type="ECO:0000313" key="4">
    <source>
        <dbReference type="Proteomes" id="UP000740883"/>
    </source>
</evidence>
<feature type="region of interest" description="Disordered" evidence="1">
    <location>
        <begin position="421"/>
        <end position="529"/>
    </location>
</feature>
<keyword evidence="2" id="KW-0732">Signal</keyword>
<reference evidence="3 4" key="1">
    <citation type="journal article" date="2020" name="Genome Biol. Evol.">
        <title>Comparative genomics of strictly vertically transmitted, feminizing microsporidia endosymbionts of amphipod crustaceans.</title>
        <authorList>
            <person name="Cormier A."/>
            <person name="Chebbi M.A."/>
            <person name="Giraud I."/>
            <person name="Wattier R."/>
            <person name="Teixeira M."/>
            <person name="Gilbert C."/>
            <person name="Rigaud T."/>
            <person name="Cordaux R."/>
        </authorList>
    </citation>
    <scope>NUCLEOTIDE SEQUENCE [LARGE SCALE GENOMIC DNA]</scope>
    <source>
        <strain evidence="3 4">Ou3-Ou53</strain>
    </source>
</reference>
<gene>
    <name evidence="3" type="ORF">NGRA_0515</name>
</gene>
<name>A0A9P6H3E2_9MICR</name>
<dbReference type="EMBL" id="SBJO01000020">
    <property type="protein sequence ID" value="KAF9764486.1"/>
    <property type="molecule type" value="Genomic_DNA"/>
</dbReference>
<dbReference type="Proteomes" id="UP000740883">
    <property type="component" value="Unassembled WGS sequence"/>
</dbReference>
<protein>
    <submittedName>
        <fullName evidence="3">Uncharacterized protein</fullName>
    </submittedName>
</protein>
<dbReference type="AlphaFoldDB" id="A0A9P6H3E2"/>
<feature type="compositionally biased region" description="Low complexity" evidence="1">
    <location>
        <begin position="388"/>
        <end position="403"/>
    </location>
</feature>
<feature type="signal peptide" evidence="2">
    <location>
        <begin position="1"/>
        <end position="18"/>
    </location>
</feature>
<comment type="caution">
    <text evidence="3">The sequence shown here is derived from an EMBL/GenBank/DDBJ whole genome shotgun (WGS) entry which is preliminary data.</text>
</comment>
<keyword evidence="4" id="KW-1185">Reference proteome</keyword>
<accession>A0A9P6H3E2</accession>